<dbReference type="InterPro" id="IPR027417">
    <property type="entry name" value="P-loop_NTPase"/>
</dbReference>
<dbReference type="PANTHER" id="PTHR21343">
    <property type="entry name" value="DETHIOBIOTIN SYNTHETASE"/>
    <property type="match status" value="1"/>
</dbReference>
<organism evidence="7 8">
    <name type="scientific">Porphyromonas cangingivalis</name>
    <dbReference type="NCBI Taxonomy" id="36874"/>
    <lineage>
        <taxon>Bacteria</taxon>
        <taxon>Pseudomonadati</taxon>
        <taxon>Bacteroidota</taxon>
        <taxon>Bacteroidia</taxon>
        <taxon>Bacteroidales</taxon>
        <taxon>Porphyromonadaceae</taxon>
        <taxon>Porphyromonas</taxon>
    </lineage>
</organism>
<evidence type="ECO:0000256" key="1">
    <source>
        <dbReference type="ARBA" id="ARBA00004953"/>
    </source>
</evidence>
<accession>A0A0A2EY82</accession>
<dbReference type="EMBL" id="JQJD01000010">
    <property type="protein sequence ID" value="KGN82475.1"/>
    <property type="molecule type" value="Genomic_DNA"/>
</dbReference>
<dbReference type="Pfam" id="PF01656">
    <property type="entry name" value="CbiA"/>
    <property type="match status" value="1"/>
</dbReference>
<dbReference type="GO" id="GO:0009236">
    <property type="term" value="P:cobalamin biosynthetic process"/>
    <property type="evidence" value="ECO:0007669"/>
    <property type="project" value="UniProtKB-UniRule"/>
</dbReference>
<name>A0A0A2EY82_PORCN</name>
<protein>
    <recommendedName>
        <fullName evidence="4">Cobyric acid synthase</fullName>
    </recommendedName>
</protein>
<evidence type="ECO:0000256" key="2">
    <source>
        <dbReference type="ARBA" id="ARBA00022573"/>
    </source>
</evidence>
<evidence type="ECO:0000256" key="3">
    <source>
        <dbReference type="ARBA" id="ARBA00022962"/>
    </source>
</evidence>
<dbReference type="CDD" id="cd01750">
    <property type="entry name" value="GATase1_CobQ"/>
    <property type="match status" value="1"/>
</dbReference>
<dbReference type="PANTHER" id="PTHR21343:SF1">
    <property type="entry name" value="COBYRIC ACID SYNTHASE"/>
    <property type="match status" value="1"/>
</dbReference>
<comment type="function">
    <text evidence="4">Catalyzes amidations at positions B, D, E, and G on adenosylcobyrinic A,C-diamide. NH(2) groups are provided by glutamine, and one molecule of ATP is hydrogenolyzed for each amidation.</text>
</comment>
<evidence type="ECO:0000313" key="8">
    <source>
        <dbReference type="Proteomes" id="UP000030125"/>
    </source>
</evidence>
<comment type="similarity">
    <text evidence="4">Belongs to the CobB/CobQ family. CobQ subfamily.</text>
</comment>
<dbReference type="UniPathway" id="UPA00148"/>
<keyword evidence="2 4" id="KW-0169">Cobalamin biosynthesis</keyword>
<dbReference type="InterPro" id="IPR033949">
    <property type="entry name" value="CobQ_GATase1"/>
</dbReference>
<evidence type="ECO:0000313" key="7">
    <source>
        <dbReference type="EMBL" id="KGN82475.1"/>
    </source>
</evidence>
<keyword evidence="8" id="KW-1185">Reference proteome</keyword>
<feature type="active site" description="Nucleophile" evidence="4">
    <location>
        <position position="336"/>
    </location>
</feature>
<gene>
    <name evidence="4" type="primary">cobQ</name>
    <name evidence="7" type="ORF">HQ35_02655</name>
</gene>
<dbReference type="NCBIfam" id="NF001989">
    <property type="entry name" value="PRK00784.1"/>
    <property type="match status" value="1"/>
</dbReference>
<dbReference type="eggNOG" id="COG1492">
    <property type="taxonomic scope" value="Bacteria"/>
</dbReference>
<dbReference type="PROSITE" id="PS51274">
    <property type="entry name" value="GATASE_COBBQ"/>
    <property type="match status" value="1"/>
</dbReference>
<dbReference type="Gene3D" id="3.40.50.300">
    <property type="entry name" value="P-loop containing nucleotide triphosphate hydrolases"/>
    <property type="match status" value="1"/>
</dbReference>
<dbReference type="GO" id="GO:0015420">
    <property type="term" value="F:ABC-type vitamin B12 transporter activity"/>
    <property type="evidence" value="ECO:0007669"/>
    <property type="project" value="UniProtKB-UniRule"/>
</dbReference>
<evidence type="ECO:0000259" key="5">
    <source>
        <dbReference type="Pfam" id="PF01656"/>
    </source>
</evidence>
<dbReference type="InterPro" id="IPR002586">
    <property type="entry name" value="CobQ/CobB/MinD/ParA_Nub-bd_dom"/>
</dbReference>
<dbReference type="InterPro" id="IPR011698">
    <property type="entry name" value="GATase_3"/>
</dbReference>
<dbReference type="HAMAP" id="MF_00028">
    <property type="entry name" value="CobQ"/>
    <property type="match status" value="1"/>
</dbReference>
<feature type="domain" description="CobQ/CobB/MinD/ParA nucleotide binding" evidence="5">
    <location>
        <begin position="7"/>
        <end position="236"/>
    </location>
</feature>
<feature type="domain" description="CobB/CobQ-like glutamine amidotransferase" evidence="6">
    <location>
        <begin position="257"/>
        <end position="438"/>
    </location>
</feature>
<comment type="pathway">
    <text evidence="1 4">Cofactor biosynthesis; adenosylcobalamin biosynthesis.</text>
</comment>
<dbReference type="Pfam" id="PF07685">
    <property type="entry name" value="GATase_3"/>
    <property type="match status" value="1"/>
</dbReference>
<dbReference type="Gene3D" id="3.40.50.880">
    <property type="match status" value="1"/>
</dbReference>
<dbReference type="AlphaFoldDB" id="A0A0A2EY82"/>
<dbReference type="RefSeq" id="WP_036850763.1">
    <property type="nucleotide sequence ID" value="NZ_JQJD01000010.1"/>
</dbReference>
<dbReference type="Proteomes" id="UP000030125">
    <property type="component" value="Unassembled WGS sequence"/>
</dbReference>
<dbReference type="CDD" id="cd05389">
    <property type="entry name" value="CobQ_N"/>
    <property type="match status" value="1"/>
</dbReference>
<evidence type="ECO:0000256" key="4">
    <source>
        <dbReference type="HAMAP-Rule" id="MF_00028"/>
    </source>
</evidence>
<dbReference type="SUPFAM" id="SSF52317">
    <property type="entry name" value="Class I glutamine amidotransferase-like"/>
    <property type="match status" value="1"/>
</dbReference>
<sequence>MKKLRPIMFVGTGSDVGKSVINTGFCRMFVQDGYSPAPFKAQNMSLNSYATIDNLEIGRAQAVQAEACKIPCCVEMNPVLLKPTNNLTSQVVLNGKPSGNKSASEYFNETDRDALFEEVIKSYNRLSERHNPIVIEGAGSISEINLWKKDIVNMRVALRTGAATYLVADIDRGGVFASVYGTIALLPKEQREAIKGIIINKFRGDLKLFDEGRKIIEDLTGIPVVGVVPYAKDIFIEQEDGVAIDHSSRTPVADKINVGVVLLKYMSNFTDFNMLQQTPGVHLYYSDDPMTLSQADIIIIPGSKNTISDLIVLKEKGIDSVLRQHIASEKCLYGICGGYQMMGEKVLDPHGIEGSISEVDGLGIIPTVTVLEKGKQTSQCTFSFVKGNAQGQGYEIHAGKTMTTTPRPLCLLSNGEEDGYYLNDKVWGSYVHGIFDNASVITSVVRQIDATFTSGIDYKAKKEEGYDRLAQLIRDHIDIDYVYKTLEL</sequence>
<feature type="active site" evidence="4">
    <location>
        <position position="432"/>
    </location>
</feature>
<dbReference type="STRING" id="36874.HQ34_05035"/>
<keyword evidence="3 4" id="KW-0315">Glutamine amidotransferase</keyword>
<dbReference type="InterPro" id="IPR047045">
    <property type="entry name" value="CobQ_N"/>
</dbReference>
<evidence type="ECO:0000259" key="6">
    <source>
        <dbReference type="Pfam" id="PF07685"/>
    </source>
</evidence>
<dbReference type="InterPro" id="IPR004459">
    <property type="entry name" value="CobQ_synth"/>
</dbReference>
<comment type="caution">
    <text evidence="7">The sequence shown here is derived from an EMBL/GenBank/DDBJ whole genome shotgun (WGS) entry which is preliminary data.</text>
</comment>
<reference evidence="7 8" key="1">
    <citation type="submission" date="2014-08" db="EMBL/GenBank/DDBJ databases">
        <title>Porphyromonas cangingivalis strain:COT-109_OH1386 Genome sequencing.</title>
        <authorList>
            <person name="Wallis C."/>
            <person name="Deusch O."/>
            <person name="O'Flynn C."/>
            <person name="Davis I."/>
            <person name="Jospin G."/>
            <person name="Darling A.E."/>
            <person name="Coil D.A."/>
            <person name="Alexiev A."/>
            <person name="Horsfall A."/>
            <person name="Kirkwood N."/>
            <person name="Harris S."/>
            <person name="Eisen J.A."/>
        </authorList>
    </citation>
    <scope>NUCLEOTIDE SEQUENCE [LARGE SCALE GENOMIC DNA]</scope>
    <source>
        <strain evidence="8">COT-109 OH1386</strain>
    </source>
</reference>
<dbReference type="OrthoDB" id="9808302at2"/>
<dbReference type="InterPro" id="IPR029062">
    <property type="entry name" value="Class_I_gatase-like"/>
</dbReference>
<dbReference type="GO" id="GO:0003824">
    <property type="term" value="F:catalytic activity"/>
    <property type="evidence" value="ECO:0007669"/>
    <property type="project" value="InterPro"/>
</dbReference>
<dbReference type="NCBIfam" id="TIGR00313">
    <property type="entry name" value="cobQ"/>
    <property type="match status" value="1"/>
</dbReference>
<proteinExistence type="inferred from homology"/>
<dbReference type="SUPFAM" id="SSF52540">
    <property type="entry name" value="P-loop containing nucleoside triphosphate hydrolases"/>
    <property type="match status" value="1"/>
</dbReference>